<organism evidence="2 3">
    <name type="scientific">Ephemerocybe angulata</name>
    <dbReference type="NCBI Taxonomy" id="980116"/>
    <lineage>
        <taxon>Eukaryota</taxon>
        <taxon>Fungi</taxon>
        <taxon>Dikarya</taxon>
        <taxon>Basidiomycota</taxon>
        <taxon>Agaricomycotina</taxon>
        <taxon>Agaricomycetes</taxon>
        <taxon>Agaricomycetidae</taxon>
        <taxon>Agaricales</taxon>
        <taxon>Agaricineae</taxon>
        <taxon>Psathyrellaceae</taxon>
        <taxon>Ephemerocybe</taxon>
    </lineage>
</organism>
<feature type="compositionally biased region" description="Polar residues" evidence="1">
    <location>
        <begin position="833"/>
        <end position="851"/>
    </location>
</feature>
<comment type="caution">
    <text evidence="2">The sequence shown here is derived from an EMBL/GenBank/DDBJ whole genome shotgun (WGS) entry which is preliminary data.</text>
</comment>
<gene>
    <name evidence="2" type="ORF">DFP72DRAFT_874178</name>
</gene>
<dbReference type="PANTHER" id="PTHR28221:SF2">
    <property type="entry name" value="RNA POLYMERASE I-SPECIFIC TRANSCRIPTION INITIATION FACTOR RRN6"/>
    <property type="match status" value="1"/>
</dbReference>
<keyword evidence="3" id="KW-1185">Reference proteome</keyword>
<dbReference type="PANTHER" id="PTHR28221">
    <property type="entry name" value="RNA POLYMERASE I-SPECIFIC TRANSCRIPTION INITIATION FACTOR RRN6"/>
    <property type="match status" value="1"/>
</dbReference>
<proteinExistence type="predicted"/>
<feature type="region of interest" description="Disordered" evidence="1">
    <location>
        <begin position="816"/>
        <end position="874"/>
    </location>
</feature>
<dbReference type="InterPro" id="IPR019350">
    <property type="entry name" value="RNA_pol_I-sp_TIF_RRN6-like"/>
</dbReference>
<dbReference type="Proteomes" id="UP000521943">
    <property type="component" value="Unassembled WGS sequence"/>
</dbReference>
<feature type="region of interest" description="Disordered" evidence="1">
    <location>
        <begin position="1"/>
        <end position="29"/>
    </location>
</feature>
<dbReference type="EMBL" id="JACGCI010000005">
    <property type="protein sequence ID" value="KAF6764064.1"/>
    <property type="molecule type" value="Genomic_DNA"/>
</dbReference>
<feature type="compositionally biased region" description="Basic and acidic residues" evidence="1">
    <location>
        <begin position="1"/>
        <end position="11"/>
    </location>
</feature>
<dbReference type="AlphaFoldDB" id="A0A8H6IFJ1"/>
<feature type="compositionally biased region" description="Low complexity" evidence="1">
    <location>
        <begin position="13"/>
        <end position="24"/>
    </location>
</feature>
<reference evidence="2 3" key="1">
    <citation type="submission" date="2020-07" db="EMBL/GenBank/DDBJ databases">
        <title>Comparative genomics of pyrophilous fungi reveals a link between fire events and developmental genes.</title>
        <authorList>
            <consortium name="DOE Joint Genome Institute"/>
            <person name="Steindorff A.S."/>
            <person name="Carver A."/>
            <person name="Calhoun S."/>
            <person name="Stillman K."/>
            <person name="Liu H."/>
            <person name="Lipzen A."/>
            <person name="Pangilinan J."/>
            <person name="Labutti K."/>
            <person name="Bruns T.D."/>
            <person name="Grigoriev I.V."/>
        </authorList>
    </citation>
    <scope>NUCLEOTIDE SEQUENCE [LARGE SCALE GENOMIC DNA]</scope>
    <source>
        <strain evidence="2 3">CBS 144469</strain>
    </source>
</reference>
<protein>
    <submittedName>
        <fullName evidence="2">Uncharacterized protein</fullName>
    </submittedName>
</protein>
<evidence type="ECO:0000313" key="2">
    <source>
        <dbReference type="EMBL" id="KAF6764064.1"/>
    </source>
</evidence>
<evidence type="ECO:0000313" key="3">
    <source>
        <dbReference type="Proteomes" id="UP000521943"/>
    </source>
</evidence>
<feature type="compositionally biased region" description="Basic residues" evidence="1">
    <location>
        <begin position="860"/>
        <end position="874"/>
    </location>
</feature>
<dbReference type="OrthoDB" id="2382881at2759"/>
<name>A0A8H6IFJ1_9AGAR</name>
<evidence type="ECO:0000256" key="1">
    <source>
        <dbReference type="SAM" id="MobiDB-lite"/>
    </source>
</evidence>
<sequence length="874" mass="98602">MDSWPYDDRRSSKQSSQNNGKSSNARSHPYLQQGMVGAVTLAEQHGRFEWSFLRSNLAAEPTQRWRFTEPFKVFPETRGPLPQKSQFSAKVSAQHGANFIRTCMPETDVPLELIREQLEEADTRLKQVDLFDPFAGNTLVSTLPQTTTDAGIGFLAFPMGDVMCDLNVSTVNASKETGVNIKPVGGYKRTFDTPIQQLVTEPLDQDHILGIRTYAAVDFLRLKRTGDQPTWAIESGPKLTIEDSNRREVVDVKLRSGNAVLVNEAGSIYSIRPFSHKPKVVHISDVSDDHEFKDPDFWRLAFDLEPDSGYVMSSDSVLTFDMRSSKSPQKSFELNKANDFLTSLESCGSDGIVRLCSTNEILWLDRRNLRSPLLSVRHYRQFDRYLSTTTVGNFCTFLTSRRNNMISVYDVSPSNDKLLHIKNEPFGILPRLACSESVGETFLASPFLPAGSHAIVLKLSERGAIFGCSLLPSSLETDLDVNVKYTSTLRSIDEQTWDVKEGLMLEQDRTQMNMNPAYEKIFKKHLEEVEKYEELEAEQVYDLVDQIPLYFHKSDAVIDQMLTTYDVAFRTGEEPKDPSRSDFLAGSVLNSQRGYRALRQERLDPRSLQPKAQWHLDLAPTLKQFGLEETFAEDQEPFAKYDLEDSDKRTAGSLRLEKRYREQLEVDLRLSRNVFSSQPFAKASEVDQTLETMTEALSLGDTPPEVEFGFLRPVFKKDEEEDTEGEQGRGLGMGVKLLLKDWEISSDLTNYTYHDPYNTVEARPQPRRHPAAPMTAPTAAMAPPQLLTQPTQTTQKSVRPPTLVPQLFSQPGLIPMVKKSSSSSESQRIVPANHTQSQTQTQDVLMASTQVLPGPFGGRPTKKKAEKKRRMGGF</sequence>
<accession>A0A8H6IFJ1</accession>